<dbReference type="AlphaFoldDB" id="X1Q0U2"/>
<protein>
    <submittedName>
        <fullName evidence="1">Uncharacterized protein</fullName>
    </submittedName>
</protein>
<feature type="non-terminal residue" evidence="1">
    <location>
        <position position="1"/>
    </location>
</feature>
<evidence type="ECO:0000313" key="1">
    <source>
        <dbReference type="EMBL" id="GAI62157.1"/>
    </source>
</evidence>
<comment type="caution">
    <text evidence="1">The sequence shown here is derived from an EMBL/GenBank/DDBJ whole genome shotgun (WGS) entry which is preliminary data.</text>
</comment>
<reference evidence="1" key="1">
    <citation type="journal article" date="2014" name="Front. Microbiol.">
        <title>High frequency of phylogenetically diverse reductive dehalogenase-homologous genes in deep subseafloor sedimentary metagenomes.</title>
        <authorList>
            <person name="Kawai M."/>
            <person name="Futagami T."/>
            <person name="Toyoda A."/>
            <person name="Takaki Y."/>
            <person name="Nishi S."/>
            <person name="Hori S."/>
            <person name="Arai W."/>
            <person name="Tsubouchi T."/>
            <person name="Morono Y."/>
            <person name="Uchiyama I."/>
            <person name="Ito T."/>
            <person name="Fujiyama A."/>
            <person name="Inagaki F."/>
            <person name="Takami H."/>
        </authorList>
    </citation>
    <scope>NUCLEOTIDE SEQUENCE</scope>
    <source>
        <strain evidence="1">Expedition CK06-06</strain>
    </source>
</reference>
<name>X1Q0U2_9ZZZZ</name>
<gene>
    <name evidence="1" type="ORF">S12H4_07923</name>
</gene>
<sequence>CYVTQEVVNGWQAGKIVIGDLVLILFLEHDITKAIVTNKVFKTW</sequence>
<dbReference type="EMBL" id="BARW01002995">
    <property type="protein sequence ID" value="GAI62157.1"/>
    <property type="molecule type" value="Genomic_DNA"/>
</dbReference>
<accession>X1Q0U2</accession>
<organism evidence="1">
    <name type="scientific">marine sediment metagenome</name>
    <dbReference type="NCBI Taxonomy" id="412755"/>
    <lineage>
        <taxon>unclassified sequences</taxon>
        <taxon>metagenomes</taxon>
        <taxon>ecological metagenomes</taxon>
    </lineage>
</organism>
<proteinExistence type="predicted"/>